<feature type="region of interest" description="Disordered" evidence="4">
    <location>
        <begin position="598"/>
        <end position="652"/>
    </location>
</feature>
<evidence type="ECO:0000256" key="3">
    <source>
        <dbReference type="ARBA" id="ARBA00022991"/>
    </source>
</evidence>
<evidence type="ECO:0000256" key="1">
    <source>
        <dbReference type="ARBA" id="ARBA00022630"/>
    </source>
</evidence>
<protein>
    <submittedName>
        <fullName evidence="6">White collar</fullName>
    </submittedName>
</protein>
<sequence length="713" mass="78045">MKPLVIPYNINGRQRSPPIAPGLYEPVAETSSTEVHAIPHIAEEIPGLLPQIPDRATQSAYPFAHISDEAGSPDSAVSDRGSGHTGSMDGYGSSDNDTYVTRPTTASSLAEAPIQGREPDDDMALKMHLEDYDLETTVEDVDETNSLEAFSDLLFSGEHLRSIFADTSSLLDFTAFLSEYRPHSVPILVYYLDATKALRAFRYANAIAEGLGPIPGLDFTSTPAKSTVNPLLEAKAQQAFSLLLQDDLPAYVTHVYVQVAKSSMNKRITTATVPSSHCEPDGLAEVFCLTEPTRPDNPIVFVSEAFHQLTQYGVSNTIGRNCRFLQGPKTNPASVRRLRNSIEAGQEHCEIILNYRRDGSPFMNLLMHAPLCDNSGNVRYYLGAQVDVSGVFKDGVGLDSVQRVIEQHNRQKGGKNGERLSTGEKKTNFQQLSEMFDLEELRTVQDWGDRTLQPPNSNKPEPDTVKLRRQGMVLREPSLEHLSIHPDVDPKPKPSGFYAHYMLVRPHPSLRILFAAPSLRVPGLVQSPIMDKIGGSPRVRDELAQALAAGRGVTARIRWISRAGEEGHQRWIHFTPLLRKDGHIGVWVVILIDDDDDANPADDPSSHGCDSEPDPSFPSSLATPAAPLRRPPATAPPPIPPARTHRAKISWSGPEVAPELRRASLHWVAEKPSFSLSHRALDDAVSVLTVDSAGTGVTAGSADTADEEKPVKW</sequence>
<accession>A0A1W5D6Y0</accession>
<dbReference type="PANTHER" id="PTHR47429">
    <property type="entry name" value="PROTEIN TWIN LOV 1"/>
    <property type="match status" value="1"/>
</dbReference>
<feature type="compositionally biased region" description="Pro residues" evidence="4">
    <location>
        <begin position="629"/>
        <end position="641"/>
    </location>
</feature>
<dbReference type="Proteomes" id="UP000192927">
    <property type="component" value="Unassembled WGS sequence"/>
</dbReference>
<dbReference type="InterPro" id="IPR000014">
    <property type="entry name" value="PAS"/>
</dbReference>
<dbReference type="InterPro" id="IPR035965">
    <property type="entry name" value="PAS-like_dom_sf"/>
</dbReference>
<organism evidence="6 7">
    <name type="scientific">Lasallia pustulata</name>
    <dbReference type="NCBI Taxonomy" id="136370"/>
    <lineage>
        <taxon>Eukaryota</taxon>
        <taxon>Fungi</taxon>
        <taxon>Dikarya</taxon>
        <taxon>Ascomycota</taxon>
        <taxon>Pezizomycotina</taxon>
        <taxon>Lecanoromycetes</taxon>
        <taxon>OSLEUM clade</taxon>
        <taxon>Umbilicariomycetidae</taxon>
        <taxon>Umbilicariales</taxon>
        <taxon>Umbilicariaceae</taxon>
        <taxon>Lasallia</taxon>
    </lineage>
</organism>
<dbReference type="Pfam" id="PF13426">
    <property type="entry name" value="PAS_9"/>
    <property type="match status" value="1"/>
</dbReference>
<feature type="domain" description="PAS" evidence="5">
    <location>
        <begin position="293"/>
        <end position="389"/>
    </location>
</feature>
<dbReference type="EMBL" id="FWEW01003046">
    <property type="protein sequence ID" value="SLM38887.1"/>
    <property type="molecule type" value="Genomic_DNA"/>
</dbReference>
<evidence type="ECO:0000259" key="5">
    <source>
        <dbReference type="Pfam" id="PF13426"/>
    </source>
</evidence>
<dbReference type="AlphaFoldDB" id="A0A1W5D6Y0"/>
<keyword evidence="1" id="KW-0285">Flavoprotein</keyword>
<feature type="region of interest" description="Disordered" evidence="4">
    <location>
        <begin position="66"/>
        <end position="101"/>
    </location>
</feature>
<keyword evidence="2" id="KW-0288">FMN</keyword>
<evidence type="ECO:0000313" key="6">
    <source>
        <dbReference type="EMBL" id="SLM38887.1"/>
    </source>
</evidence>
<dbReference type="SUPFAM" id="SSF55785">
    <property type="entry name" value="PYP-like sensor domain (PAS domain)"/>
    <property type="match status" value="1"/>
</dbReference>
<dbReference type="CDD" id="cd00130">
    <property type="entry name" value="PAS"/>
    <property type="match status" value="1"/>
</dbReference>
<evidence type="ECO:0000256" key="2">
    <source>
        <dbReference type="ARBA" id="ARBA00022643"/>
    </source>
</evidence>
<reference evidence="7" key="1">
    <citation type="submission" date="2017-03" db="EMBL/GenBank/DDBJ databases">
        <authorList>
            <person name="Sharma R."/>
            <person name="Thines M."/>
        </authorList>
    </citation>
    <scope>NUCLEOTIDE SEQUENCE [LARGE SCALE GENOMIC DNA]</scope>
</reference>
<evidence type="ECO:0000256" key="4">
    <source>
        <dbReference type="SAM" id="MobiDB-lite"/>
    </source>
</evidence>
<keyword evidence="3" id="KW-0157">Chromophore</keyword>
<feature type="region of interest" description="Disordered" evidence="4">
    <location>
        <begin position="694"/>
        <end position="713"/>
    </location>
</feature>
<keyword evidence="7" id="KW-1185">Reference proteome</keyword>
<proteinExistence type="predicted"/>
<evidence type="ECO:0000313" key="7">
    <source>
        <dbReference type="Proteomes" id="UP000192927"/>
    </source>
</evidence>
<dbReference type="Gene3D" id="3.30.450.20">
    <property type="entry name" value="PAS domain"/>
    <property type="match status" value="1"/>
</dbReference>
<dbReference type="GO" id="GO:0005634">
    <property type="term" value="C:nucleus"/>
    <property type="evidence" value="ECO:0007669"/>
    <property type="project" value="TreeGrafter"/>
</dbReference>
<name>A0A1W5D6Y0_9LECA</name>
<dbReference type="PANTHER" id="PTHR47429:SF9">
    <property type="entry name" value="PAS DOMAIN-CONTAINING PROTEIN"/>
    <property type="match status" value="1"/>
</dbReference>